<dbReference type="SUPFAM" id="SSF55729">
    <property type="entry name" value="Acyl-CoA N-acyltransferases (Nat)"/>
    <property type="match status" value="1"/>
</dbReference>
<evidence type="ECO:0000259" key="1">
    <source>
        <dbReference type="PROSITE" id="PS51186"/>
    </source>
</evidence>
<dbReference type="Pfam" id="PF00583">
    <property type="entry name" value="Acetyltransf_1"/>
    <property type="match status" value="1"/>
</dbReference>
<evidence type="ECO:0000313" key="2">
    <source>
        <dbReference type="EMBL" id="APH04971.1"/>
    </source>
</evidence>
<protein>
    <recommendedName>
        <fullName evidence="1">N-acetyltransferase domain-containing protein</fullName>
    </recommendedName>
</protein>
<sequence length="150" mass="17208">MVISYFSYDSIPDEAVLDGIIQLHKAIFNSSDDVKNKMDAKSNVIVLTAMKNSKVIGYKIGYELTPHMFYSWLGGVDPTYRKNGIASQLMSRQHSLLKEKGYRVVQTKSMNKWRSMLLLNIQNGFDVIDTYVDEKGLHKIILEKTLDNER</sequence>
<name>A0A1L3MRJ9_9BACI</name>
<dbReference type="CDD" id="cd04301">
    <property type="entry name" value="NAT_SF"/>
    <property type="match status" value="1"/>
</dbReference>
<reference evidence="2 3" key="1">
    <citation type="journal article" date="2016" name="Sci. Rep.">
        <title>Complete genome sequence and transcriptomic analysis of a novel marine strain Bacillus weihaiensis reveals the mechanism of brown algae degradation.</title>
        <authorList>
            <person name="Zhu Y."/>
            <person name="Chen P."/>
            <person name="Bao Y."/>
            <person name="Men Y."/>
            <person name="Zeng Y."/>
            <person name="Yang J."/>
            <person name="Sun J."/>
            <person name="Sun Y."/>
        </authorList>
    </citation>
    <scope>NUCLEOTIDE SEQUENCE [LARGE SCALE GENOMIC DNA]</scope>
    <source>
        <strain evidence="2 3">Alg07</strain>
    </source>
</reference>
<dbReference type="PROSITE" id="PS51186">
    <property type="entry name" value="GNAT"/>
    <property type="match status" value="1"/>
</dbReference>
<dbReference type="EMBL" id="CP016020">
    <property type="protein sequence ID" value="APH04971.1"/>
    <property type="molecule type" value="Genomic_DNA"/>
</dbReference>
<dbReference type="KEGG" id="bwh:A9C19_09535"/>
<dbReference type="InterPro" id="IPR016181">
    <property type="entry name" value="Acyl_CoA_acyltransferase"/>
</dbReference>
<proteinExistence type="predicted"/>
<feature type="domain" description="N-acetyltransferase" evidence="1">
    <location>
        <begin position="1"/>
        <end position="147"/>
    </location>
</feature>
<dbReference type="GO" id="GO:0016747">
    <property type="term" value="F:acyltransferase activity, transferring groups other than amino-acyl groups"/>
    <property type="evidence" value="ECO:0007669"/>
    <property type="project" value="InterPro"/>
</dbReference>
<keyword evidence="3" id="KW-1185">Reference proteome</keyword>
<gene>
    <name evidence="2" type="ORF">A9C19_09535</name>
</gene>
<evidence type="ECO:0000313" key="3">
    <source>
        <dbReference type="Proteomes" id="UP000181936"/>
    </source>
</evidence>
<dbReference type="InterPro" id="IPR000182">
    <property type="entry name" value="GNAT_dom"/>
</dbReference>
<accession>A0A1L3MRJ9</accession>
<dbReference type="AlphaFoldDB" id="A0A1L3MRJ9"/>
<dbReference type="OrthoDB" id="9812289at2"/>
<dbReference type="Proteomes" id="UP000181936">
    <property type="component" value="Chromosome"/>
</dbReference>
<organism evidence="2 3">
    <name type="scientific">Bacillus weihaiensis</name>
    <dbReference type="NCBI Taxonomy" id="1547283"/>
    <lineage>
        <taxon>Bacteria</taxon>
        <taxon>Bacillati</taxon>
        <taxon>Bacillota</taxon>
        <taxon>Bacilli</taxon>
        <taxon>Bacillales</taxon>
        <taxon>Bacillaceae</taxon>
        <taxon>Bacillus</taxon>
    </lineage>
</organism>
<dbReference type="STRING" id="1547283.A9C19_09535"/>
<dbReference type="Gene3D" id="3.40.630.30">
    <property type="match status" value="1"/>
</dbReference>
<dbReference type="RefSeq" id="WP_072579764.1">
    <property type="nucleotide sequence ID" value="NZ_CP016020.1"/>
</dbReference>